<keyword evidence="2" id="KW-0808">Transferase</keyword>
<reference evidence="2 3" key="1">
    <citation type="submission" date="2018-11" db="EMBL/GenBank/DDBJ databases">
        <title>Chitinophaga lutea sp.nov., isolate from arsenic contaminated soil.</title>
        <authorList>
            <person name="Zong Y."/>
        </authorList>
    </citation>
    <scope>NUCLEOTIDE SEQUENCE [LARGE SCALE GENOMIC DNA]</scope>
    <source>
        <strain evidence="2 3">ZY74</strain>
    </source>
</reference>
<dbReference type="Gene3D" id="3.40.630.30">
    <property type="match status" value="1"/>
</dbReference>
<dbReference type="SUPFAM" id="SSF55729">
    <property type="entry name" value="Acyl-CoA N-acyltransferases (Nat)"/>
    <property type="match status" value="1"/>
</dbReference>
<dbReference type="InterPro" id="IPR031165">
    <property type="entry name" value="GNAT_YJDJ"/>
</dbReference>
<dbReference type="AlphaFoldDB" id="A0A3N4PM18"/>
<organism evidence="2 3">
    <name type="scientific">Chitinophaga lutea</name>
    <dbReference type="NCBI Taxonomy" id="2488634"/>
    <lineage>
        <taxon>Bacteria</taxon>
        <taxon>Pseudomonadati</taxon>
        <taxon>Bacteroidota</taxon>
        <taxon>Chitinophagia</taxon>
        <taxon>Chitinophagales</taxon>
        <taxon>Chitinophagaceae</taxon>
        <taxon>Chitinophaga</taxon>
    </lineage>
</organism>
<dbReference type="Proteomes" id="UP000278351">
    <property type="component" value="Unassembled WGS sequence"/>
</dbReference>
<dbReference type="PANTHER" id="PTHR31435">
    <property type="entry name" value="PROTEIN NATD1"/>
    <property type="match status" value="1"/>
</dbReference>
<accession>A0A3N4PM18</accession>
<evidence type="ECO:0000259" key="1">
    <source>
        <dbReference type="PROSITE" id="PS51729"/>
    </source>
</evidence>
<dbReference type="InterPro" id="IPR045057">
    <property type="entry name" value="Gcn5-rel_NAT"/>
</dbReference>
<dbReference type="GO" id="GO:0016740">
    <property type="term" value="F:transferase activity"/>
    <property type="evidence" value="ECO:0007669"/>
    <property type="project" value="UniProtKB-KW"/>
</dbReference>
<dbReference type="EMBL" id="RPDH01000002">
    <property type="protein sequence ID" value="RPE09246.1"/>
    <property type="molecule type" value="Genomic_DNA"/>
</dbReference>
<gene>
    <name evidence="2" type="ORF">EGT74_19800</name>
</gene>
<dbReference type="PROSITE" id="PS51729">
    <property type="entry name" value="GNAT_YJDJ"/>
    <property type="match status" value="1"/>
</dbReference>
<dbReference type="RefSeq" id="WP_123848245.1">
    <property type="nucleotide sequence ID" value="NZ_RPDH01000002.1"/>
</dbReference>
<sequence>MENDSITVINNEENQQLEIRLNGEVAVLTYRFYKKNIAFMHTTVPDALKGRGIASTLARHAFAWAKELKKPVMVYCPFVAKFVKEHPEYRSQLDPTLYGK</sequence>
<dbReference type="InterPro" id="IPR016181">
    <property type="entry name" value="Acyl_CoA_acyltransferase"/>
</dbReference>
<dbReference type="OrthoDB" id="1120671at2"/>
<name>A0A3N4PM18_9BACT</name>
<evidence type="ECO:0000313" key="2">
    <source>
        <dbReference type="EMBL" id="RPE09246.1"/>
    </source>
</evidence>
<dbReference type="PANTHER" id="PTHR31435:SF9">
    <property type="entry name" value="PROTEIN NATD1"/>
    <property type="match status" value="1"/>
</dbReference>
<protein>
    <submittedName>
        <fullName evidence="2">N-acetyltransferase</fullName>
    </submittedName>
</protein>
<keyword evidence="3" id="KW-1185">Reference proteome</keyword>
<dbReference type="Pfam" id="PF14542">
    <property type="entry name" value="Acetyltransf_CG"/>
    <property type="match status" value="1"/>
</dbReference>
<evidence type="ECO:0000313" key="3">
    <source>
        <dbReference type="Proteomes" id="UP000278351"/>
    </source>
</evidence>
<comment type="caution">
    <text evidence="2">The sequence shown here is derived from an EMBL/GenBank/DDBJ whole genome shotgun (WGS) entry which is preliminary data.</text>
</comment>
<proteinExistence type="predicted"/>
<feature type="domain" description="N-acetyltransferase" evidence="1">
    <location>
        <begin position="9"/>
        <end position="94"/>
    </location>
</feature>